<keyword evidence="4 14" id="KW-0547">Nucleotide-binding</keyword>
<evidence type="ECO:0000256" key="12">
    <source>
        <dbReference type="ARBA" id="ARBA00074363"/>
    </source>
</evidence>
<dbReference type="EC" id="3.6.4.13" evidence="2"/>
<reference evidence="19 20" key="1">
    <citation type="submission" date="2016-10" db="EMBL/GenBank/DDBJ databases">
        <title>Rodentibacter gen. nov. and new species.</title>
        <authorList>
            <person name="Christensen H."/>
        </authorList>
    </citation>
    <scope>NUCLEOTIDE SEQUENCE [LARGE SCALE GENOMIC DNA]</scope>
    <source>
        <strain evidence="19 20">Ppn157</strain>
    </source>
</reference>
<dbReference type="GO" id="GO:0000027">
    <property type="term" value="P:ribosomal large subunit assembly"/>
    <property type="evidence" value="ECO:0007669"/>
    <property type="project" value="InterPro"/>
</dbReference>
<evidence type="ECO:0000256" key="4">
    <source>
        <dbReference type="ARBA" id="ARBA00022741"/>
    </source>
</evidence>
<feature type="short sequence motif" description="Q motif" evidence="13">
    <location>
        <begin position="5"/>
        <end position="33"/>
    </location>
</feature>
<dbReference type="EMBL" id="MLAH01000032">
    <property type="protein sequence ID" value="OOF84760.1"/>
    <property type="molecule type" value="Genomic_DNA"/>
</dbReference>
<feature type="compositionally biased region" description="Basic and acidic residues" evidence="15">
    <location>
        <begin position="553"/>
        <end position="589"/>
    </location>
</feature>
<comment type="subcellular location">
    <subcellularLocation>
        <location evidence="1">Cytoplasm</location>
    </subcellularLocation>
</comment>
<dbReference type="FunFam" id="3.30.70.330:FF:000068">
    <property type="entry name" value="ATP-dependent RNA helicase DeaD"/>
    <property type="match status" value="1"/>
</dbReference>
<dbReference type="InterPro" id="IPR000629">
    <property type="entry name" value="RNA-helicase_DEAD-box_CS"/>
</dbReference>
<evidence type="ECO:0000256" key="14">
    <source>
        <dbReference type="RuleBase" id="RU000492"/>
    </source>
</evidence>
<feature type="domain" description="Helicase C-terminal" evidence="17">
    <location>
        <begin position="231"/>
        <end position="378"/>
    </location>
</feature>
<dbReference type="InterPro" id="IPR044742">
    <property type="entry name" value="DEAD/DEAH_RhlB"/>
</dbReference>
<keyword evidence="8" id="KW-0694">RNA-binding</keyword>
<dbReference type="Proteomes" id="UP000189549">
    <property type="component" value="Unassembled WGS sequence"/>
</dbReference>
<dbReference type="InterPro" id="IPR050547">
    <property type="entry name" value="DEAD_box_RNA_helicases"/>
</dbReference>
<dbReference type="Pfam" id="PF00270">
    <property type="entry name" value="DEAD"/>
    <property type="match status" value="1"/>
</dbReference>
<dbReference type="CDD" id="cd18787">
    <property type="entry name" value="SF2_C_DEAD"/>
    <property type="match status" value="1"/>
</dbReference>
<evidence type="ECO:0000313" key="19">
    <source>
        <dbReference type="EMBL" id="OOF84760.1"/>
    </source>
</evidence>
<sequence length="589" mass="67061">MTDKITFNDLGLPEFILKAVSDLGFETPSPIQQACIPHLLNGKDVLGMAQTGSGKTAAFSLPLLAQINTEAKHPQMLVMAPTRELAIQVADACDQFITHIQGIRVVTLYGGQRYDIQLRALKQGAQVVVGTPGRILDHIRRGTLDLSELRFIVLDEADEMLRMGFIDDVETVMAELPEHHQTALFSATMPEPIRRITKRFMNNPEEVKIKVNNENAPDIEQSCWYVNGVRKNEALLRFLEVEDFDAAIIFARTKTGTLDITELLEKNGFRSAALNGDMTQQLREQTLDRLRNGSLDIVVATDVAARGIDIERISLVVNYDIPLDAESYVHRIGRTGRAGRSGRALLFVEPRERRLLRNIEHLMKKPINEVELPNHLILQECRRKKFVAKITKQLEHHDLEQYRSLLEDLFTADQDQEDIAAAMLMLLQGKQKLILPPDPPMEKRRRNDRGERRDNPRSAERRGERKGYGNPQPMDLYRIEVGRMDGVEVRHIVGAIANEGDINSHYIGHIKLYDDYTTVELPQGMPKELLQQFGKTRVLNKQMRMSFLGAMKSESHRNNDDSRGKRKGRGNDFSHDDRGRKFNEKNNRS</sequence>
<feature type="region of interest" description="Disordered" evidence="15">
    <location>
        <begin position="434"/>
        <end position="474"/>
    </location>
</feature>
<dbReference type="Pfam" id="PF25399">
    <property type="entry name" value="DeaD_dimer"/>
    <property type="match status" value="1"/>
</dbReference>
<dbReference type="PROSITE" id="PS00039">
    <property type="entry name" value="DEAD_ATP_HELICASE"/>
    <property type="match status" value="1"/>
</dbReference>
<dbReference type="SMART" id="SM00490">
    <property type="entry name" value="HELICc"/>
    <property type="match status" value="1"/>
</dbReference>
<keyword evidence="7 14" id="KW-0067">ATP-binding</keyword>
<dbReference type="PROSITE" id="PS51194">
    <property type="entry name" value="HELICASE_CTER"/>
    <property type="match status" value="1"/>
</dbReference>
<dbReference type="FunFam" id="3.40.50.300:FF:000374">
    <property type="entry name" value="ATP-dependent RNA helicase DeaD"/>
    <property type="match status" value="1"/>
</dbReference>
<evidence type="ECO:0000256" key="2">
    <source>
        <dbReference type="ARBA" id="ARBA00012552"/>
    </source>
</evidence>
<evidence type="ECO:0000256" key="11">
    <source>
        <dbReference type="ARBA" id="ARBA00047984"/>
    </source>
</evidence>
<dbReference type="PANTHER" id="PTHR47963">
    <property type="entry name" value="DEAD-BOX ATP-DEPENDENT RNA HELICASE 47, MITOCHONDRIAL"/>
    <property type="match status" value="1"/>
</dbReference>
<evidence type="ECO:0000256" key="3">
    <source>
        <dbReference type="ARBA" id="ARBA00022490"/>
    </source>
</evidence>
<evidence type="ECO:0000256" key="7">
    <source>
        <dbReference type="ARBA" id="ARBA00022840"/>
    </source>
</evidence>
<dbReference type="InterPro" id="IPR005580">
    <property type="entry name" value="DbpA/CsdA_RNA-bd_dom"/>
</dbReference>
<dbReference type="Gene3D" id="3.40.50.300">
    <property type="entry name" value="P-loop containing nucleotide triphosphate hydrolases"/>
    <property type="match status" value="2"/>
</dbReference>
<dbReference type="InterPro" id="IPR014001">
    <property type="entry name" value="Helicase_ATP-bd"/>
</dbReference>
<evidence type="ECO:0000259" key="17">
    <source>
        <dbReference type="PROSITE" id="PS51194"/>
    </source>
</evidence>
<feature type="compositionally biased region" description="Basic and acidic residues" evidence="15">
    <location>
        <begin position="448"/>
        <end position="467"/>
    </location>
</feature>
<evidence type="ECO:0000256" key="15">
    <source>
        <dbReference type="SAM" id="MobiDB-lite"/>
    </source>
</evidence>
<evidence type="ECO:0000256" key="1">
    <source>
        <dbReference type="ARBA" id="ARBA00004496"/>
    </source>
</evidence>
<evidence type="ECO:0000256" key="13">
    <source>
        <dbReference type="PROSITE-ProRule" id="PRU00552"/>
    </source>
</evidence>
<keyword evidence="3" id="KW-0963">Cytoplasm</keyword>
<dbReference type="PROSITE" id="PS51192">
    <property type="entry name" value="HELICASE_ATP_BIND_1"/>
    <property type="match status" value="1"/>
</dbReference>
<dbReference type="GO" id="GO:0005840">
    <property type="term" value="C:ribosome"/>
    <property type="evidence" value="ECO:0007669"/>
    <property type="project" value="TreeGrafter"/>
</dbReference>
<comment type="caution">
    <text evidence="19">The sequence shown here is derived from an EMBL/GenBank/DDBJ whole genome shotgun (WGS) entry which is preliminary data.</text>
</comment>
<comment type="similarity">
    <text evidence="10 14">Belongs to the DEAD box helicase family.</text>
</comment>
<comment type="catalytic activity">
    <reaction evidence="11">
        <text>ATP + H2O = ADP + phosphate + H(+)</text>
        <dbReference type="Rhea" id="RHEA:13065"/>
        <dbReference type="ChEBI" id="CHEBI:15377"/>
        <dbReference type="ChEBI" id="CHEBI:15378"/>
        <dbReference type="ChEBI" id="CHEBI:30616"/>
        <dbReference type="ChEBI" id="CHEBI:43474"/>
        <dbReference type="ChEBI" id="CHEBI:456216"/>
        <dbReference type="EC" id="3.6.4.13"/>
    </reaction>
</comment>
<proteinExistence type="inferred from homology"/>
<feature type="region of interest" description="Disordered" evidence="15">
    <location>
        <begin position="549"/>
        <end position="589"/>
    </location>
</feature>
<dbReference type="AlphaFoldDB" id="A0A1V3L585"/>
<dbReference type="GO" id="GO:0033592">
    <property type="term" value="F:RNA strand annealing activity"/>
    <property type="evidence" value="ECO:0007669"/>
    <property type="project" value="TreeGrafter"/>
</dbReference>
<dbReference type="CDD" id="cd12499">
    <property type="entry name" value="RRM_EcCsdA_like"/>
    <property type="match status" value="1"/>
</dbReference>
<dbReference type="GO" id="GO:0003724">
    <property type="term" value="F:RNA helicase activity"/>
    <property type="evidence" value="ECO:0007669"/>
    <property type="project" value="UniProtKB-EC"/>
</dbReference>
<protein>
    <recommendedName>
        <fullName evidence="12">DEAD-box ATP-dependent RNA helicase RhpA</fullName>
        <ecNumber evidence="2">3.6.4.13</ecNumber>
    </recommendedName>
</protein>
<gene>
    <name evidence="19" type="ORF">BKG93_06190</name>
</gene>
<dbReference type="FunFam" id="3.40.50.300:FF:000108">
    <property type="entry name" value="ATP-dependent RNA helicase RhlE"/>
    <property type="match status" value="1"/>
</dbReference>
<dbReference type="InterPro" id="IPR057325">
    <property type="entry name" value="DeaD_dimer"/>
</dbReference>
<dbReference type="STRING" id="1906745.BKG94_03925"/>
<dbReference type="InterPro" id="IPR011545">
    <property type="entry name" value="DEAD/DEAH_box_helicase_dom"/>
</dbReference>
<evidence type="ECO:0000256" key="6">
    <source>
        <dbReference type="ARBA" id="ARBA00022806"/>
    </source>
</evidence>
<dbReference type="RefSeq" id="WP_077476137.1">
    <property type="nucleotide sequence ID" value="NZ_MLAH01000032.1"/>
</dbReference>
<accession>A0A1V3L585</accession>
<keyword evidence="6 14" id="KW-0347">Helicase</keyword>
<dbReference type="InterPro" id="IPR001650">
    <property type="entry name" value="Helicase_C-like"/>
</dbReference>
<dbReference type="PROSITE" id="PS51195">
    <property type="entry name" value="Q_MOTIF"/>
    <property type="match status" value="1"/>
</dbReference>
<dbReference type="SMART" id="SM00487">
    <property type="entry name" value="DEXDc"/>
    <property type="match status" value="1"/>
</dbReference>
<dbReference type="InterPro" id="IPR012677">
    <property type="entry name" value="Nucleotide-bd_a/b_plait_sf"/>
</dbReference>
<feature type="non-terminal residue" evidence="19">
    <location>
        <position position="589"/>
    </location>
</feature>
<dbReference type="GO" id="GO:0005524">
    <property type="term" value="F:ATP binding"/>
    <property type="evidence" value="ECO:0007669"/>
    <property type="project" value="UniProtKB-KW"/>
</dbReference>
<evidence type="ECO:0000259" key="16">
    <source>
        <dbReference type="PROSITE" id="PS51192"/>
    </source>
</evidence>
<name>A0A1V3L585_9PAST</name>
<feature type="domain" description="DEAD-box RNA helicase Q" evidence="18">
    <location>
        <begin position="5"/>
        <end position="33"/>
    </location>
</feature>
<dbReference type="HAMAP" id="MF_00964">
    <property type="entry name" value="DEAD_helicase_DeaD"/>
    <property type="match status" value="1"/>
</dbReference>
<dbReference type="GO" id="GO:0070417">
    <property type="term" value="P:cellular response to cold"/>
    <property type="evidence" value="ECO:0007669"/>
    <property type="project" value="InterPro"/>
</dbReference>
<dbReference type="InterPro" id="IPR034415">
    <property type="entry name" value="CsdA_RRM"/>
</dbReference>
<dbReference type="CDD" id="cd00268">
    <property type="entry name" value="DEADc"/>
    <property type="match status" value="1"/>
</dbReference>
<keyword evidence="5 14" id="KW-0378">Hydrolase</keyword>
<dbReference type="InterPro" id="IPR027417">
    <property type="entry name" value="P-loop_NTPase"/>
</dbReference>
<dbReference type="GO" id="GO:0005829">
    <property type="term" value="C:cytosol"/>
    <property type="evidence" value="ECO:0007669"/>
    <property type="project" value="TreeGrafter"/>
</dbReference>
<evidence type="ECO:0000256" key="8">
    <source>
        <dbReference type="ARBA" id="ARBA00022884"/>
    </source>
</evidence>
<dbReference type="Pfam" id="PF00271">
    <property type="entry name" value="Helicase_C"/>
    <property type="match status" value="1"/>
</dbReference>
<dbReference type="PANTHER" id="PTHR47963:SF8">
    <property type="entry name" value="ATP-DEPENDENT RNA HELICASE DEAD"/>
    <property type="match status" value="1"/>
</dbReference>
<organism evidence="19 20">
    <name type="scientific">Rodentibacter ratti</name>
    <dbReference type="NCBI Taxonomy" id="1906745"/>
    <lineage>
        <taxon>Bacteria</taxon>
        <taxon>Pseudomonadati</taxon>
        <taxon>Pseudomonadota</taxon>
        <taxon>Gammaproteobacteria</taxon>
        <taxon>Pasteurellales</taxon>
        <taxon>Pasteurellaceae</taxon>
        <taxon>Rodentibacter</taxon>
    </lineage>
</organism>
<evidence type="ECO:0000259" key="18">
    <source>
        <dbReference type="PROSITE" id="PS51195"/>
    </source>
</evidence>
<evidence type="ECO:0000313" key="20">
    <source>
        <dbReference type="Proteomes" id="UP000189549"/>
    </source>
</evidence>
<evidence type="ECO:0000256" key="5">
    <source>
        <dbReference type="ARBA" id="ARBA00022801"/>
    </source>
</evidence>
<dbReference type="Gene3D" id="3.30.70.330">
    <property type="match status" value="1"/>
</dbReference>
<dbReference type="InterPro" id="IPR014014">
    <property type="entry name" value="RNA_helicase_DEAD_Q_motif"/>
</dbReference>
<evidence type="ECO:0000256" key="9">
    <source>
        <dbReference type="ARBA" id="ARBA00023016"/>
    </source>
</evidence>
<dbReference type="InterPro" id="IPR028618">
    <property type="entry name" value="DEAD_helicase_DeaD"/>
</dbReference>
<dbReference type="GO" id="GO:0016787">
    <property type="term" value="F:hydrolase activity"/>
    <property type="evidence" value="ECO:0007669"/>
    <property type="project" value="UniProtKB-KW"/>
</dbReference>
<feature type="domain" description="Helicase ATP-binding" evidence="16">
    <location>
        <begin position="36"/>
        <end position="207"/>
    </location>
</feature>
<dbReference type="SUPFAM" id="SSF52540">
    <property type="entry name" value="P-loop containing nucleoside triphosphate hydrolases"/>
    <property type="match status" value="2"/>
</dbReference>
<evidence type="ECO:0000256" key="10">
    <source>
        <dbReference type="ARBA" id="ARBA00038437"/>
    </source>
</evidence>
<keyword evidence="9" id="KW-0346">Stress response</keyword>
<dbReference type="Pfam" id="PF03880">
    <property type="entry name" value="DbpA"/>
    <property type="match status" value="1"/>
</dbReference>